<comment type="caution">
    <text evidence="1">The sequence shown here is derived from an EMBL/GenBank/DDBJ whole genome shotgun (WGS) entry which is preliminary data.</text>
</comment>
<dbReference type="EMBL" id="JAUTXU010000323">
    <property type="protein sequence ID" value="KAK3686378.1"/>
    <property type="molecule type" value="Genomic_DNA"/>
</dbReference>
<gene>
    <name evidence="1" type="ORF">LTR37_019888</name>
</gene>
<accession>A0ACC3MCW2</accession>
<keyword evidence="2" id="KW-1185">Reference proteome</keyword>
<organism evidence="1 2">
    <name type="scientific">Vermiconidia calcicola</name>
    <dbReference type="NCBI Taxonomy" id="1690605"/>
    <lineage>
        <taxon>Eukaryota</taxon>
        <taxon>Fungi</taxon>
        <taxon>Dikarya</taxon>
        <taxon>Ascomycota</taxon>
        <taxon>Pezizomycotina</taxon>
        <taxon>Dothideomycetes</taxon>
        <taxon>Dothideomycetidae</taxon>
        <taxon>Mycosphaerellales</taxon>
        <taxon>Extremaceae</taxon>
        <taxon>Vermiconidia</taxon>
    </lineage>
</organism>
<proteinExistence type="predicted"/>
<evidence type="ECO:0000313" key="2">
    <source>
        <dbReference type="Proteomes" id="UP001281147"/>
    </source>
</evidence>
<name>A0ACC3MCW2_9PEZI</name>
<sequence>MAPSGQSWHIPYIKKWTRLEPQEVLHVVFLQRLSEDERSQILHNLSEVDQDWVSRLVLPVPPPRRLEPKLWIRDYWPRGDVILEIAKYAKDDSYDYSYSYRSLIFVDSGWEAGNVIAARWEVDNNGLGGVSQTAVPQQDKAAPNSSEDLYAGANSGGPGETYHAPQGSAEQFAGPPLVAPTSEGFNAGNKSGMGAGSAEKPAGERLSAVRVPMGVANTLLTTCDANEGCTMSRIFGDEVYEEAKVDFYADVTCNKSDEGNEAGAIYQWPQFLRKVLTVSKDTPTIISLRKLDSSDIDTLLKNIIKGDEDGEAFTSIRIYNWLGPQPARRDVYLIFARMMENTPKADRNMCAFFIDYLLQGENGEPQIMAASRDIERKSETVQIAPVRTEAFMQFWRTAAARTAGGFFDSDLAKHGDIWRREYLYDIINRLNFDNMVVVPVFFLQPFSREEERRIRTALSTLCTVEKGQDWGNDYIYMGYLWPNDTANHSLEDLRDLFESCEPFSPAYISTKPGPYRLSNYPSNFIAVDERCLDVNEPKVFIASSLDFHGEDTSDDLGWTYGYVDASEAHIDYVGFDIANSGPEEVIEEPKKLWLSDLKEFSANEWNEEW</sequence>
<evidence type="ECO:0000313" key="1">
    <source>
        <dbReference type="EMBL" id="KAK3686378.1"/>
    </source>
</evidence>
<reference evidence="1" key="1">
    <citation type="submission" date="2023-07" db="EMBL/GenBank/DDBJ databases">
        <title>Black Yeasts Isolated from many extreme environments.</title>
        <authorList>
            <person name="Coleine C."/>
            <person name="Stajich J.E."/>
            <person name="Selbmann L."/>
        </authorList>
    </citation>
    <scope>NUCLEOTIDE SEQUENCE</scope>
    <source>
        <strain evidence="1">CCFEE 5714</strain>
    </source>
</reference>
<protein>
    <submittedName>
        <fullName evidence="1">Uncharacterized protein</fullName>
    </submittedName>
</protein>
<dbReference type="Proteomes" id="UP001281147">
    <property type="component" value="Unassembled WGS sequence"/>
</dbReference>